<protein>
    <submittedName>
        <fullName evidence="1">Uncharacterized protein</fullName>
    </submittedName>
</protein>
<reference evidence="1 2" key="3">
    <citation type="journal article" date="2012" name="J. Bacteriol.">
        <title>Genome Sequence of Paenibacillus terrae HPL-003, a Xylanase-Producing Bacterium Isolated from Soil Found in Forest Residue.</title>
        <authorList>
            <person name="Shin S.H."/>
            <person name="Kim S."/>
            <person name="Kim J.Y."/>
            <person name="Song H.Y."/>
            <person name="Cho S.J."/>
            <person name="Kim D.R."/>
            <person name="Lee K.I."/>
            <person name="Lim H.K."/>
            <person name="Park N.J."/>
            <person name="Hwang I.T."/>
            <person name="Yang K.S."/>
        </authorList>
    </citation>
    <scope>NUCLEOTIDE SEQUENCE [LARGE SCALE GENOMIC DNA]</scope>
    <source>
        <strain evidence="1 2">HPL-003</strain>
    </source>
</reference>
<organism evidence="1 2">
    <name type="scientific">Paenibacillus terrae (strain HPL-003)</name>
    <dbReference type="NCBI Taxonomy" id="985665"/>
    <lineage>
        <taxon>Bacteria</taxon>
        <taxon>Bacillati</taxon>
        <taxon>Bacillota</taxon>
        <taxon>Bacilli</taxon>
        <taxon>Bacillales</taxon>
        <taxon>Paenibacillaceae</taxon>
        <taxon>Paenibacillus</taxon>
    </lineage>
</organism>
<dbReference type="HOGENOM" id="CLU_3331027_0_0_9"/>
<dbReference type="KEGG" id="pta:HPL003_06565"/>
<evidence type="ECO:0000313" key="2">
    <source>
        <dbReference type="Proteomes" id="UP000005876"/>
    </source>
</evidence>
<accession>G7W3I9</accession>
<sequence length="38" mass="4373">MVRRAAYGMSETDPLPLFLEGEEGELWHFIMKAFLTAD</sequence>
<reference key="2">
    <citation type="submission" date="2011-11" db="EMBL/GenBank/DDBJ databases">
        <authorList>
            <person name="Shin S.H."/>
            <person name="Kim S."/>
            <person name="Kim J.Y."/>
        </authorList>
    </citation>
    <scope>NUCLEOTIDE SEQUENCE</scope>
    <source>
        <strain>HPL-003</strain>
    </source>
</reference>
<reference evidence="2" key="1">
    <citation type="submission" date="2011-11" db="EMBL/GenBank/DDBJ databases">
        <title>Complete sequence of Paenibacillus terrae HPL-003.</title>
        <authorList>
            <person name="Shin S.H."/>
            <person name="Kim S."/>
            <person name="Kim J.Y."/>
        </authorList>
    </citation>
    <scope>NUCLEOTIDE SEQUENCE [LARGE SCALE GENOMIC DNA]</scope>
    <source>
        <strain evidence="2">HPL-003</strain>
    </source>
</reference>
<gene>
    <name evidence="1" type="ordered locus">HPL003_06565</name>
</gene>
<proteinExistence type="predicted"/>
<dbReference type="Proteomes" id="UP000005876">
    <property type="component" value="Chromosome"/>
</dbReference>
<dbReference type="EMBL" id="CP003107">
    <property type="protein sequence ID" value="AET58076.1"/>
    <property type="molecule type" value="Genomic_DNA"/>
</dbReference>
<dbReference type="STRING" id="985665.HPL003_06565"/>
<name>G7W3I9_PAETH</name>
<dbReference type="AlphaFoldDB" id="G7W3I9"/>
<evidence type="ECO:0000313" key="1">
    <source>
        <dbReference type="EMBL" id="AET58076.1"/>
    </source>
</evidence>